<dbReference type="Proteomes" id="UP000293850">
    <property type="component" value="Chromosome"/>
</dbReference>
<protein>
    <submittedName>
        <fullName evidence="2">Uncharacterized protein</fullName>
    </submittedName>
</protein>
<accession>A0A4P6WM15</accession>
<evidence type="ECO:0000313" key="3">
    <source>
        <dbReference type="Proteomes" id="UP000293850"/>
    </source>
</evidence>
<dbReference type="AlphaFoldDB" id="A0A4P6WM15"/>
<dbReference type="KEGG" id="cars:E1B03_17420"/>
<evidence type="ECO:0000256" key="1">
    <source>
        <dbReference type="SAM" id="Phobius"/>
    </source>
</evidence>
<feature type="transmembrane region" description="Helical" evidence="1">
    <location>
        <begin position="22"/>
        <end position="45"/>
    </location>
</feature>
<keyword evidence="1" id="KW-0472">Membrane</keyword>
<keyword evidence="3" id="KW-1185">Reference proteome</keyword>
<keyword evidence="1" id="KW-0812">Transmembrane</keyword>
<dbReference type="EMBL" id="CP037864">
    <property type="protein sequence ID" value="QBM24114.1"/>
    <property type="molecule type" value="Genomic_DNA"/>
</dbReference>
<dbReference type="RefSeq" id="WP_133086652.1">
    <property type="nucleotide sequence ID" value="NZ_CP037864.1"/>
</dbReference>
<organism evidence="2 3">
    <name type="scientific">Citrobacter arsenatis</name>
    <dbReference type="NCBI Taxonomy" id="2546350"/>
    <lineage>
        <taxon>Bacteria</taxon>
        <taxon>Pseudomonadati</taxon>
        <taxon>Pseudomonadota</taxon>
        <taxon>Gammaproteobacteria</taxon>
        <taxon>Enterobacterales</taxon>
        <taxon>Enterobacteriaceae</taxon>
        <taxon>Citrobacter</taxon>
    </lineage>
</organism>
<gene>
    <name evidence="2" type="ORF">E1B03_17420</name>
</gene>
<proteinExistence type="predicted"/>
<reference evidence="2 3" key="1">
    <citation type="submission" date="2019-03" db="EMBL/GenBank/DDBJ databases">
        <title>Complete genome sequence of an arsenate-respiring bacteria, Citrobacter sp. LY-1.</title>
        <authorList>
            <person name="Wang H."/>
            <person name="Liu Y."/>
            <person name="Li Q."/>
            <person name="Huang J."/>
        </authorList>
    </citation>
    <scope>NUCLEOTIDE SEQUENCE [LARGE SCALE GENOMIC DNA]</scope>
    <source>
        <strain evidence="2 3">LY-1</strain>
    </source>
</reference>
<evidence type="ECO:0000313" key="2">
    <source>
        <dbReference type="EMBL" id="QBM24114.1"/>
    </source>
</evidence>
<sequence length="277" mass="31737">MPGILYDWRNKYIGADKTKSKLFIVVIILILVGIATGGTMAYLHYQDKKKQEEEKAQKLALIQRQTKNIQTFYTASLAGASPQQFITFMREVYDSRRPVELLGFTEIGYLCDSVKCSFSYELSDQTAFSTQNKIFWGEEYQPSFSENKLDYSGIPSRLDVNSAMQNYNNKKPIKAVDCNDMLNYIYSYNSLVPKDRKFNITELPSSTITADEAALPNLPESYQLLLSKWSVSIPDNYLDMVLFWERQAYLDSTIIKSVEKINKSNSINIKGAFICKK</sequence>
<name>A0A4P6WM15_9ENTR</name>
<keyword evidence="1" id="KW-1133">Transmembrane helix</keyword>